<dbReference type="STRING" id="1223545.GS4_26_01440"/>
<keyword evidence="4" id="KW-1185">Reference proteome</keyword>
<keyword evidence="2" id="KW-1133">Transmembrane helix</keyword>
<feature type="region of interest" description="Disordered" evidence="1">
    <location>
        <begin position="50"/>
        <end position="96"/>
    </location>
</feature>
<feature type="transmembrane region" description="Helical" evidence="2">
    <location>
        <begin position="102"/>
        <end position="118"/>
    </location>
</feature>
<proteinExistence type="predicted"/>
<evidence type="ECO:0000313" key="4">
    <source>
        <dbReference type="Proteomes" id="UP000011666"/>
    </source>
</evidence>
<reference evidence="3 4" key="1">
    <citation type="submission" date="2013-01" db="EMBL/GenBank/DDBJ databases">
        <title>Whole genome shotgun sequence of Gordonia soli NBRC 108243.</title>
        <authorList>
            <person name="Isaki-Nakamura S."/>
            <person name="Hosoyama A."/>
            <person name="Tsuchikane K."/>
            <person name="Ando Y."/>
            <person name="Baba S."/>
            <person name="Ohji S."/>
            <person name="Hamada M."/>
            <person name="Tamura T."/>
            <person name="Yamazoe A."/>
            <person name="Yamazaki S."/>
            <person name="Fujita N."/>
        </authorList>
    </citation>
    <scope>NUCLEOTIDE SEQUENCE [LARGE SCALE GENOMIC DNA]</scope>
    <source>
        <strain evidence="3 4">NBRC 108243</strain>
    </source>
</reference>
<gene>
    <name evidence="3" type="ORF">GS4_26_01440</name>
</gene>
<organism evidence="3 4">
    <name type="scientific">Gordonia soli NBRC 108243</name>
    <dbReference type="NCBI Taxonomy" id="1223545"/>
    <lineage>
        <taxon>Bacteria</taxon>
        <taxon>Bacillati</taxon>
        <taxon>Actinomycetota</taxon>
        <taxon>Actinomycetes</taxon>
        <taxon>Mycobacteriales</taxon>
        <taxon>Gordoniaceae</taxon>
        <taxon>Gordonia</taxon>
    </lineage>
</organism>
<sequence length="604" mass="65386">MLLVSFPTETLLLTRAAHPLVGSTGSEDPVTCDHALSAQIVVHGTRTYPASGDQHYDRSDRRHRLPGGQQAPVAQRAGRMSNRSCPTGRRGTPPMNRTTRRVLRAALAGILIALGIGFGAFNAWWVALVIGVPLVFTGLALTPRPSRISELDVWRRGTTKQAVPIEVSAITRSSLSADDLQPTLVTATVRPRNDTEYEARWITSMGKGHAQDLISAPFSTIPPDLLPRRSVREVPEFRDHPGVWAVVYPAITALVAGALVFGIPASTWHVDVDLTSVSLPGSGEPSSADKVAGLDERRHEVLAEVAKISPTASTNLLNINIDENGTSRAEVFDPTTGDAIRLSSSGGWSTSRSDTRLRKPDTFTAAEVAAVDLSAMFGTMEQQSRKSPEYRPEKKWNWVDLEIKRPERDQQVVITGGFGESIIASVDIEGRTDGTIAEFFDPADFATSFRLARPALAAAGLSEDAKVLERFEIRGIASNTPIIRAGQIQNSGGVLLEFTAPRRSGTITIAPGAFPQIREYPTSATSEGDFAFRDVSEAVFESVRAQAIRRGGVDAFDRDAVDIEMRTTSSILDYQLAILIEMADADGASGTYSPQGRFLRPQTY</sequence>
<dbReference type="eggNOG" id="ENOG5033RHA">
    <property type="taxonomic scope" value="Bacteria"/>
</dbReference>
<protein>
    <submittedName>
        <fullName evidence="3">Uncharacterized protein</fullName>
    </submittedName>
</protein>
<evidence type="ECO:0000256" key="1">
    <source>
        <dbReference type="SAM" id="MobiDB-lite"/>
    </source>
</evidence>
<evidence type="ECO:0000256" key="2">
    <source>
        <dbReference type="SAM" id="Phobius"/>
    </source>
</evidence>
<comment type="caution">
    <text evidence="3">The sequence shown here is derived from an EMBL/GenBank/DDBJ whole genome shotgun (WGS) entry which is preliminary data.</text>
</comment>
<keyword evidence="2" id="KW-0472">Membrane</keyword>
<accession>M0QN31</accession>
<dbReference type="EMBL" id="BANX01000026">
    <property type="protein sequence ID" value="GAC69696.1"/>
    <property type="molecule type" value="Genomic_DNA"/>
</dbReference>
<dbReference type="Proteomes" id="UP000011666">
    <property type="component" value="Unassembled WGS sequence"/>
</dbReference>
<keyword evidence="2" id="KW-0812">Transmembrane</keyword>
<dbReference type="AlphaFoldDB" id="M0QN31"/>
<name>M0QN31_9ACTN</name>
<evidence type="ECO:0000313" key="3">
    <source>
        <dbReference type="EMBL" id="GAC69696.1"/>
    </source>
</evidence>